<feature type="domain" description="Nudix hydrolase" evidence="8">
    <location>
        <begin position="9"/>
        <end position="246"/>
    </location>
</feature>
<keyword evidence="5" id="KW-0378">Hydrolase</keyword>
<dbReference type="OMA" id="CYPDIWS"/>
<comment type="cofactor">
    <cofactor evidence="2">
        <name>Mg(2+)</name>
        <dbReference type="ChEBI" id="CHEBI:18420"/>
    </cofactor>
</comment>
<evidence type="ECO:0000256" key="7">
    <source>
        <dbReference type="ARBA" id="ARBA00023211"/>
    </source>
</evidence>
<dbReference type="EMBL" id="DS469723">
    <property type="protein sequence ID" value="EDO34652.1"/>
    <property type="molecule type" value="Genomic_DNA"/>
</dbReference>
<feature type="non-terminal residue" evidence="9">
    <location>
        <position position="1"/>
    </location>
</feature>
<dbReference type="SUPFAM" id="SSF55811">
    <property type="entry name" value="Nudix"/>
    <property type="match status" value="1"/>
</dbReference>
<keyword evidence="10" id="KW-1185">Reference proteome</keyword>
<organism evidence="9 10">
    <name type="scientific">Nematostella vectensis</name>
    <name type="common">Starlet sea anemone</name>
    <dbReference type="NCBI Taxonomy" id="45351"/>
    <lineage>
        <taxon>Eukaryota</taxon>
        <taxon>Metazoa</taxon>
        <taxon>Cnidaria</taxon>
        <taxon>Anthozoa</taxon>
        <taxon>Hexacorallia</taxon>
        <taxon>Actiniaria</taxon>
        <taxon>Edwardsiidae</taxon>
        <taxon>Nematostella</taxon>
    </lineage>
</organism>
<evidence type="ECO:0000256" key="5">
    <source>
        <dbReference type="ARBA" id="ARBA00022801"/>
    </source>
</evidence>
<dbReference type="Proteomes" id="UP000001593">
    <property type="component" value="Unassembled WGS sequence"/>
</dbReference>
<gene>
    <name evidence="9" type="ORF">NEMVEDRAFT_v1g125165</name>
</gene>
<comment type="similarity">
    <text evidence="3">Belongs to the Nudix hydrolase family.</text>
</comment>
<dbReference type="CDD" id="cd18870">
    <property type="entry name" value="NUDIX_AcylCoAdiphos_Nudt19"/>
    <property type="match status" value="1"/>
</dbReference>
<dbReference type="InterPro" id="IPR039121">
    <property type="entry name" value="NUDT19"/>
</dbReference>
<evidence type="ECO:0000313" key="9">
    <source>
        <dbReference type="EMBL" id="EDO34652.1"/>
    </source>
</evidence>
<proteinExistence type="inferred from homology"/>
<dbReference type="GO" id="GO:0016818">
    <property type="term" value="F:hydrolase activity, acting on acid anhydrides, in phosphorus-containing anhydrides"/>
    <property type="evidence" value="ECO:0007669"/>
    <property type="project" value="InterPro"/>
</dbReference>
<comment type="cofactor">
    <cofactor evidence="1">
        <name>Mn(2+)</name>
        <dbReference type="ChEBI" id="CHEBI:29035"/>
    </cofactor>
</comment>
<dbReference type="PANTHER" id="PTHR12318">
    <property type="entry name" value="TESTOSTERONE-REGULATED PROTEIN RP2"/>
    <property type="match status" value="1"/>
</dbReference>
<evidence type="ECO:0000256" key="1">
    <source>
        <dbReference type="ARBA" id="ARBA00001936"/>
    </source>
</evidence>
<keyword evidence="7" id="KW-0464">Manganese</keyword>
<evidence type="ECO:0000256" key="6">
    <source>
        <dbReference type="ARBA" id="ARBA00022842"/>
    </source>
</evidence>
<name>A7SNP6_NEMVE</name>
<dbReference type="HOGENOM" id="CLU_059078_1_0_1"/>
<keyword evidence="6" id="KW-0460">Magnesium</keyword>
<dbReference type="PANTHER" id="PTHR12318:SF0">
    <property type="entry name" value="ACYL-COENZYME A DIPHOSPHATASE NUDT19"/>
    <property type="match status" value="1"/>
</dbReference>
<dbReference type="GO" id="GO:0046872">
    <property type="term" value="F:metal ion binding"/>
    <property type="evidence" value="ECO:0007669"/>
    <property type="project" value="UniProtKB-KW"/>
</dbReference>
<dbReference type="InterPro" id="IPR000086">
    <property type="entry name" value="NUDIX_hydrolase_dom"/>
</dbReference>
<dbReference type="InParanoid" id="A7SNP6"/>
<dbReference type="eggNOG" id="KOG3904">
    <property type="taxonomic scope" value="Eukaryota"/>
</dbReference>
<evidence type="ECO:0000256" key="3">
    <source>
        <dbReference type="ARBA" id="ARBA00005582"/>
    </source>
</evidence>
<keyword evidence="4" id="KW-0479">Metal-binding</keyword>
<dbReference type="Gene3D" id="3.90.79.10">
    <property type="entry name" value="Nucleoside Triphosphate Pyrophosphohydrolase"/>
    <property type="match status" value="1"/>
</dbReference>
<dbReference type="PhylomeDB" id="A7SNP6"/>
<accession>A7SNP6</accession>
<dbReference type="AlphaFoldDB" id="A7SNP6"/>
<reference evidence="9 10" key="1">
    <citation type="journal article" date="2007" name="Science">
        <title>Sea anemone genome reveals ancestral eumetazoan gene repertoire and genomic organization.</title>
        <authorList>
            <person name="Putnam N.H."/>
            <person name="Srivastava M."/>
            <person name="Hellsten U."/>
            <person name="Dirks B."/>
            <person name="Chapman J."/>
            <person name="Salamov A."/>
            <person name="Terry A."/>
            <person name="Shapiro H."/>
            <person name="Lindquist E."/>
            <person name="Kapitonov V.V."/>
            <person name="Jurka J."/>
            <person name="Genikhovich G."/>
            <person name="Grigoriev I.V."/>
            <person name="Lucas S.M."/>
            <person name="Steele R.E."/>
            <person name="Finnerty J.R."/>
            <person name="Technau U."/>
            <person name="Martindale M.Q."/>
            <person name="Rokhsar D.S."/>
        </authorList>
    </citation>
    <scope>NUCLEOTIDE SEQUENCE [LARGE SCALE GENOMIC DNA]</scope>
    <source>
        <strain evidence="10">CH2 X CH6</strain>
    </source>
</reference>
<evidence type="ECO:0000313" key="10">
    <source>
        <dbReference type="Proteomes" id="UP000001593"/>
    </source>
</evidence>
<evidence type="ECO:0000256" key="2">
    <source>
        <dbReference type="ARBA" id="ARBA00001946"/>
    </source>
</evidence>
<dbReference type="PROSITE" id="PS51462">
    <property type="entry name" value="NUDIX"/>
    <property type="match status" value="1"/>
</dbReference>
<dbReference type="InterPro" id="IPR015797">
    <property type="entry name" value="NUDIX_hydrolase-like_dom_sf"/>
</dbReference>
<dbReference type="STRING" id="45351.A7SNP6"/>
<protein>
    <recommendedName>
        <fullName evidence="8">Nudix hydrolase domain-containing protein</fullName>
    </recommendedName>
</protein>
<sequence>MRGHLTKLWRESATLIMLARNGGLRSPFDYRVLLLERNSKSRFMPNREVFPGGVIDKCDFADEWMELYEKSFQKLEDFSRILDIKKPRPPIFRKSNTSIPTEIAFRICAIRETFEESGILLLRSMSKGESENSLSWGAASVFEDLPTEEVQRWRTAVHNDGSQFIHLCRFLQSVPDVWALTEWSDWLTPASVKIRFDTVFFMCFVNYEPVAQHDNKEMIESKWKTPVEAVVDTIKKKALFGPPQLYNALQFCGFTSWETFKEFQQSRAHEGCDQMLTIILKCKDGIVAVKPGDDLYP</sequence>
<dbReference type="FunCoup" id="A7SNP6">
    <property type="interactions" value="30"/>
</dbReference>
<evidence type="ECO:0000259" key="8">
    <source>
        <dbReference type="PROSITE" id="PS51462"/>
    </source>
</evidence>
<evidence type="ECO:0000256" key="4">
    <source>
        <dbReference type="ARBA" id="ARBA00022723"/>
    </source>
</evidence>